<keyword evidence="3" id="KW-1185">Reference proteome</keyword>
<comment type="caution">
    <text evidence="2">The sequence shown here is derived from an EMBL/GenBank/DDBJ whole genome shotgun (WGS) entry which is preliminary data.</text>
</comment>
<accession>A0ABV3BF88</accession>
<dbReference type="EMBL" id="JBEYXV010000001">
    <property type="protein sequence ID" value="MEU6819032.1"/>
    <property type="molecule type" value="Genomic_DNA"/>
</dbReference>
<proteinExistence type="predicted"/>
<sequence>MNRATREPLPGGGLVLTVPDSGPDAGPDVVPHSVPSLRFERATGRDWTLTQGERPLIRARSEGDGCCRDLHLHRLPGHRSPLPPVSAAMMRAGGDWTHRYARWLEDAKEYGPLHPGRWQLSPRPTFAPGIWSCDLVQDWPDATLELLCGGGWHGVLPLRPLPAPDAPRVKAQRKHVREGTLAPVLLWWVSFLDGWLLLDGHDRAAAALAEGTPPACVELVRVPDEADWRATAEQITESHEEMMARLAAHPASPHIDRQRQALERGYADVISTLPYDAGGTLMR</sequence>
<dbReference type="RefSeq" id="WP_359342839.1">
    <property type="nucleotide sequence ID" value="NZ_JBEYXV010000001.1"/>
</dbReference>
<evidence type="ECO:0000256" key="1">
    <source>
        <dbReference type="SAM" id="MobiDB-lite"/>
    </source>
</evidence>
<evidence type="ECO:0000313" key="2">
    <source>
        <dbReference type="EMBL" id="MEU6819032.1"/>
    </source>
</evidence>
<gene>
    <name evidence="2" type="ORF">ABZ921_00285</name>
</gene>
<evidence type="ECO:0000313" key="3">
    <source>
        <dbReference type="Proteomes" id="UP001551176"/>
    </source>
</evidence>
<dbReference type="Proteomes" id="UP001551176">
    <property type="component" value="Unassembled WGS sequence"/>
</dbReference>
<protein>
    <submittedName>
        <fullName evidence="2">Uncharacterized protein</fullName>
    </submittedName>
</protein>
<name>A0ABV3BF88_9ACTN</name>
<organism evidence="2 3">
    <name type="scientific">Streptomyces atriruber</name>
    <dbReference type="NCBI Taxonomy" id="545121"/>
    <lineage>
        <taxon>Bacteria</taxon>
        <taxon>Bacillati</taxon>
        <taxon>Actinomycetota</taxon>
        <taxon>Actinomycetes</taxon>
        <taxon>Kitasatosporales</taxon>
        <taxon>Streptomycetaceae</taxon>
        <taxon>Streptomyces</taxon>
    </lineage>
</organism>
<feature type="region of interest" description="Disordered" evidence="1">
    <location>
        <begin position="1"/>
        <end position="26"/>
    </location>
</feature>
<reference evidence="2 3" key="1">
    <citation type="submission" date="2024-06" db="EMBL/GenBank/DDBJ databases">
        <title>The Natural Products Discovery Center: Release of the First 8490 Sequenced Strains for Exploring Actinobacteria Biosynthetic Diversity.</title>
        <authorList>
            <person name="Kalkreuter E."/>
            <person name="Kautsar S.A."/>
            <person name="Yang D."/>
            <person name="Bader C.D."/>
            <person name="Teijaro C.N."/>
            <person name="Fluegel L."/>
            <person name="Davis C.M."/>
            <person name="Simpson J.R."/>
            <person name="Lauterbach L."/>
            <person name="Steele A.D."/>
            <person name="Gui C."/>
            <person name="Meng S."/>
            <person name="Li G."/>
            <person name="Viehrig K."/>
            <person name="Ye F."/>
            <person name="Su P."/>
            <person name="Kiefer A.F."/>
            <person name="Nichols A."/>
            <person name="Cepeda A.J."/>
            <person name="Yan W."/>
            <person name="Fan B."/>
            <person name="Jiang Y."/>
            <person name="Adhikari A."/>
            <person name="Zheng C.-J."/>
            <person name="Schuster L."/>
            <person name="Cowan T.M."/>
            <person name="Smanski M.J."/>
            <person name="Chevrette M.G."/>
            <person name="De Carvalho L.P.S."/>
            <person name="Shen B."/>
        </authorList>
    </citation>
    <scope>NUCLEOTIDE SEQUENCE [LARGE SCALE GENOMIC DNA]</scope>
    <source>
        <strain evidence="2 3">NPDC046838</strain>
    </source>
</reference>